<gene>
    <name evidence="2" type="ORF">JCM21531_89</name>
</gene>
<proteinExistence type="predicted"/>
<dbReference type="EMBL" id="BAVR01000001">
    <property type="protein sequence ID" value="GAE86766.1"/>
    <property type="molecule type" value="Genomic_DNA"/>
</dbReference>
<evidence type="ECO:0000259" key="1">
    <source>
        <dbReference type="Pfam" id="PF02579"/>
    </source>
</evidence>
<dbReference type="Pfam" id="PF02579">
    <property type="entry name" value="Nitro_FeMo-Co"/>
    <property type="match status" value="1"/>
</dbReference>
<dbReference type="AlphaFoldDB" id="W4V0L6"/>
<accession>W4V0L6</accession>
<dbReference type="PANTHER" id="PTHR33937">
    <property type="entry name" value="IRON-MOLYBDENUM PROTEIN-RELATED-RELATED"/>
    <property type="match status" value="1"/>
</dbReference>
<name>W4V0L6_9FIRM</name>
<dbReference type="InterPro" id="IPR003731">
    <property type="entry name" value="Di-Nase_FeMo-co_biosynth"/>
</dbReference>
<dbReference type="Proteomes" id="UP000019109">
    <property type="component" value="Unassembled WGS sequence"/>
</dbReference>
<reference evidence="2" key="1">
    <citation type="journal article" date="2014" name="Genome Announc.">
        <title>Draft Genome Sequence of Clostridium straminisolvens Strain JCM 21531T, Isolated from a Cellulose-Degrading Bacterial Community.</title>
        <authorList>
            <person name="Yuki M."/>
            <person name="Oshima K."/>
            <person name="Suda W."/>
            <person name="Sakamoto M."/>
            <person name="Kitamura K."/>
            <person name="Iida T."/>
            <person name="Hattori M."/>
            <person name="Ohkuma M."/>
        </authorList>
    </citation>
    <scope>NUCLEOTIDE SEQUENCE [LARGE SCALE GENOMIC DNA]</scope>
    <source>
        <strain evidence="2">JCM 21531</strain>
    </source>
</reference>
<dbReference type="SUPFAM" id="SSF53146">
    <property type="entry name" value="Nitrogenase accessory factor-like"/>
    <property type="match status" value="1"/>
</dbReference>
<comment type="caution">
    <text evidence="2">The sequence shown here is derived from an EMBL/GenBank/DDBJ whole genome shotgun (WGS) entry which is preliminary data.</text>
</comment>
<sequence length="117" mass="12846">MKEGFCMGYKVAVASSDGKVVNTHFGRALNFMIFEVDDSGWEFVESRENRPACLNGDHSEDGLLYTAQLLSDCKVVLVAMIGPGAAQVLEQKGIKAFSLAGYIDELLDRLTNQKIKI</sequence>
<organism evidence="2 3">
    <name type="scientific">Acetivibrio straminisolvens JCM 21531</name>
    <dbReference type="NCBI Taxonomy" id="1294263"/>
    <lineage>
        <taxon>Bacteria</taxon>
        <taxon>Bacillati</taxon>
        <taxon>Bacillota</taxon>
        <taxon>Clostridia</taxon>
        <taxon>Eubacteriales</taxon>
        <taxon>Oscillospiraceae</taxon>
        <taxon>Acetivibrio</taxon>
    </lineage>
</organism>
<dbReference type="InterPro" id="IPR036105">
    <property type="entry name" value="DiNase_FeMo-co_biosyn_sf"/>
</dbReference>
<dbReference type="PANTHER" id="PTHR33937:SF1">
    <property type="entry name" value="IRON-MOLIBDENUM COFACTOR PROCESSING PROTEIN"/>
    <property type="match status" value="1"/>
</dbReference>
<evidence type="ECO:0000313" key="3">
    <source>
        <dbReference type="Proteomes" id="UP000019109"/>
    </source>
</evidence>
<protein>
    <submittedName>
        <fullName evidence="2">NifB-domain protein</fullName>
    </submittedName>
</protein>
<dbReference type="CDD" id="cd00562">
    <property type="entry name" value="NifX_NifB"/>
    <property type="match status" value="1"/>
</dbReference>
<dbReference type="InterPro" id="IPR051840">
    <property type="entry name" value="NifX/NifY_domain"/>
</dbReference>
<feature type="domain" description="Dinitrogenase iron-molybdenum cofactor biosynthesis" evidence="1">
    <location>
        <begin position="17"/>
        <end position="110"/>
    </location>
</feature>
<keyword evidence="3" id="KW-1185">Reference proteome</keyword>
<evidence type="ECO:0000313" key="2">
    <source>
        <dbReference type="EMBL" id="GAE86766.1"/>
    </source>
</evidence>
<dbReference type="Gene3D" id="3.30.420.130">
    <property type="entry name" value="Dinitrogenase iron-molybdenum cofactor biosynthesis domain"/>
    <property type="match status" value="1"/>
</dbReference>
<dbReference type="STRING" id="1294263.JCM21531_89"/>